<evidence type="ECO:0000313" key="3">
    <source>
        <dbReference type="Proteomes" id="UP000199183"/>
    </source>
</evidence>
<keyword evidence="3" id="KW-1185">Reference proteome</keyword>
<accession>A0A1H4IM76</accession>
<feature type="domain" description="N-acetyltransferase" evidence="1">
    <location>
        <begin position="149"/>
        <end position="288"/>
    </location>
</feature>
<dbReference type="OrthoDB" id="4792644at2"/>
<sequence length="288" mass="30505">MEIRCARPDTADIESVASALAQWQTDDGPFQLHPGDVGWFCRFGAATAAAALRAWRDESRVLAVGLLDGPTLLRLAIAPDARDDEYLARRIAEDIDSPQRGVLPGGAVSVEAPRGTRVRALLGEAGWDADEAWTPLGRDLTVPVEDPGIRTDLVRASTAHLRAAVQRAAFAGSTFTEDAWRAMADSPLYEDARCLVAFEATGAAVAIVTVWSAGPGRPGLIEPLGVHRDYRRRGYGTAIALAASAALREMGASRATVCTPSSNAAAIAAYVSAGLTSLPETHDLHRAR</sequence>
<reference evidence="2 3" key="1">
    <citation type="submission" date="2016-10" db="EMBL/GenBank/DDBJ databases">
        <authorList>
            <person name="de Groot N.N."/>
        </authorList>
    </citation>
    <scope>NUCLEOTIDE SEQUENCE [LARGE SCALE GENOMIC DNA]</scope>
    <source>
        <strain evidence="2 3">DSM 21799</strain>
    </source>
</reference>
<evidence type="ECO:0000313" key="2">
    <source>
        <dbReference type="EMBL" id="SEB35179.1"/>
    </source>
</evidence>
<gene>
    <name evidence="2" type="ORF">SAMN04489806_0040</name>
</gene>
<dbReference type="Gene3D" id="3.40.630.30">
    <property type="match status" value="1"/>
</dbReference>
<dbReference type="Pfam" id="PF00583">
    <property type="entry name" value="Acetyltransf_1"/>
    <property type="match status" value="1"/>
</dbReference>
<organism evidence="2 3">
    <name type="scientific">Paramicrobacterium humi</name>
    <dbReference type="NCBI Taxonomy" id="640635"/>
    <lineage>
        <taxon>Bacteria</taxon>
        <taxon>Bacillati</taxon>
        <taxon>Actinomycetota</taxon>
        <taxon>Actinomycetes</taxon>
        <taxon>Micrococcales</taxon>
        <taxon>Microbacteriaceae</taxon>
        <taxon>Paramicrobacterium</taxon>
    </lineage>
</organism>
<dbReference type="SUPFAM" id="SSF55729">
    <property type="entry name" value="Acyl-CoA N-acyltransferases (Nat)"/>
    <property type="match status" value="1"/>
</dbReference>
<dbReference type="Proteomes" id="UP000199183">
    <property type="component" value="Unassembled WGS sequence"/>
</dbReference>
<dbReference type="EMBL" id="FNRY01000001">
    <property type="protein sequence ID" value="SEB35179.1"/>
    <property type="molecule type" value="Genomic_DNA"/>
</dbReference>
<keyword evidence="2" id="KW-0808">Transferase</keyword>
<dbReference type="PROSITE" id="PS51186">
    <property type="entry name" value="GNAT"/>
    <property type="match status" value="1"/>
</dbReference>
<dbReference type="STRING" id="640635.SAMN04489806_0040"/>
<evidence type="ECO:0000259" key="1">
    <source>
        <dbReference type="PROSITE" id="PS51186"/>
    </source>
</evidence>
<dbReference type="InterPro" id="IPR000182">
    <property type="entry name" value="GNAT_dom"/>
</dbReference>
<dbReference type="RefSeq" id="WP_091178687.1">
    <property type="nucleotide sequence ID" value="NZ_FNRY01000001.1"/>
</dbReference>
<dbReference type="InterPro" id="IPR016181">
    <property type="entry name" value="Acyl_CoA_acyltransferase"/>
</dbReference>
<proteinExistence type="predicted"/>
<dbReference type="AlphaFoldDB" id="A0A1H4IM76"/>
<dbReference type="CDD" id="cd04301">
    <property type="entry name" value="NAT_SF"/>
    <property type="match status" value="1"/>
</dbReference>
<dbReference type="GO" id="GO:0016747">
    <property type="term" value="F:acyltransferase activity, transferring groups other than amino-acyl groups"/>
    <property type="evidence" value="ECO:0007669"/>
    <property type="project" value="InterPro"/>
</dbReference>
<name>A0A1H4IM76_9MICO</name>
<protein>
    <submittedName>
        <fullName evidence="2">Acetyltransferase (GNAT) family protein</fullName>
    </submittedName>
</protein>